<dbReference type="AlphaFoldDB" id="A0ABD0L9Q0"/>
<comment type="caution">
    <text evidence="1">The sequence shown here is derived from an EMBL/GenBank/DDBJ whole genome shotgun (WGS) entry which is preliminary data.</text>
</comment>
<name>A0ABD0L9Q0_9CAEN</name>
<reference evidence="1 2" key="1">
    <citation type="journal article" date="2023" name="Sci. Data">
        <title>Genome assembly of the Korean intertidal mud-creeper Batillaria attramentaria.</title>
        <authorList>
            <person name="Patra A.K."/>
            <person name="Ho P.T."/>
            <person name="Jun S."/>
            <person name="Lee S.J."/>
            <person name="Kim Y."/>
            <person name="Won Y.J."/>
        </authorList>
    </citation>
    <scope>NUCLEOTIDE SEQUENCE [LARGE SCALE GENOMIC DNA]</scope>
    <source>
        <strain evidence="1">Wonlab-2016</strain>
    </source>
</reference>
<feature type="non-terminal residue" evidence="1">
    <location>
        <position position="1"/>
    </location>
</feature>
<dbReference type="Proteomes" id="UP001519460">
    <property type="component" value="Unassembled WGS sequence"/>
</dbReference>
<evidence type="ECO:0000313" key="2">
    <source>
        <dbReference type="Proteomes" id="UP001519460"/>
    </source>
</evidence>
<gene>
    <name evidence="1" type="ORF">BaRGS_00012872</name>
</gene>
<evidence type="ECO:0000313" key="1">
    <source>
        <dbReference type="EMBL" id="KAK7495882.1"/>
    </source>
</evidence>
<proteinExistence type="predicted"/>
<protein>
    <submittedName>
        <fullName evidence="1">Uncharacterized protein</fullName>
    </submittedName>
</protein>
<organism evidence="1 2">
    <name type="scientific">Batillaria attramentaria</name>
    <dbReference type="NCBI Taxonomy" id="370345"/>
    <lineage>
        <taxon>Eukaryota</taxon>
        <taxon>Metazoa</taxon>
        <taxon>Spiralia</taxon>
        <taxon>Lophotrochozoa</taxon>
        <taxon>Mollusca</taxon>
        <taxon>Gastropoda</taxon>
        <taxon>Caenogastropoda</taxon>
        <taxon>Sorbeoconcha</taxon>
        <taxon>Cerithioidea</taxon>
        <taxon>Batillariidae</taxon>
        <taxon>Batillaria</taxon>
    </lineage>
</organism>
<sequence>GTVVPFTDNLLIDLADQMLPSEAGRFGIKIGLNIADVDGIMTNSFLHSPVFRCFEILRLQRTRCNSAVTFGKALVKGLQSMGWNEQCEWLFQQLSDWDGLSDLQAVMTP</sequence>
<dbReference type="EMBL" id="JACVVK020000071">
    <property type="protein sequence ID" value="KAK7495882.1"/>
    <property type="molecule type" value="Genomic_DNA"/>
</dbReference>
<accession>A0ABD0L9Q0</accession>
<keyword evidence="2" id="KW-1185">Reference proteome</keyword>